<dbReference type="SUPFAM" id="SSF52540">
    <property type="entry name" value="P-loop containing nucleoside triphosphate hydrolases"/>
    <property type="match status" value="1"/>
</dbReference>
<dbReference type="RefSeq" id="WP_088552579.1">
    <property type="nucleotide sequence ID" value="NZ_BDGJ01000002.1"/>
</dbReference>
<dbReference type="Gene3D" id="3.40.50.300">
    <property type="entry name" value="P-loop containing nucleotide triphosphate hydrolases"/>
    <property type="match status" value="1"/>
</dbReference>
<sequence length="310" mass="34395">MIELREVSKFYGDKVGVENLSFQVKPGELVGLLGPNGAGKTTTLRLITGYLQPSRGEVLVNGLEVSQKPLEVKRLLGYLPDTPPLYREMTVRSYLSFVAEIKEVPRRQIRKRVDTLLEELNLTEVQGRLIGNLSRGYRQRVGLAQALVSDPEILVLDEPTTGLDPKQIMEVRNLIKELAGRRTVILSSHILPEVSMICERVIIIDRGRVIAQDTPAGLAASLRGSPRIELEVKGPAGTVKNLLAQVPGVQEIELKQEAAGRCVFSVNSSSQEDIREEIFFAMAGAGYPILQMRNEDLSLEEVFLQLVTRE</sequence>
<keyword evidence="7" id="KW-1185">Reference proteome</keyword>
<evidence type="ECO:0000313" key="7">
    <source>
        <dbReference type="Proteomes" id="UP000197032"/>
    </source>
</evidence>
<comment type="caution">
    <text evidence="6">The sequence shown here is derived from an EMBL/GenBank/DDBJ whole genome shotgun (WGS) entry which is preliminary data.</text>
</comment>
<evidence type="ECO:0000256" key="2">
    <source>
        <dbReference type="ARBA" id="ARBA00022448"/>
    </source>
</evidence>
<dbReference type="InterPro" id="IPR003439">
    <property type="entry name" value="ABC_transporter-like_ATP-bd"/>
</dbReference>
<dbReference type="SMART" id="SM00382">
    <property type="entry name" value="AAA"/>
    <property type="match status" value="1"/>
</dbReference>
<dbReference type="InterPro" id="IPR003593">
    <property type="entry name" value="AAA+_ATPase"/>
</dbReference>
<keyword evidence="2" id="KW-0813">Transport</keyword>
<dbReference type="InterPro" id="IPR027417">
    <property type="entry name" value="P-loop_NTPase"/>
</dbReference>
<dbReference type="PANTHER" id="PTHR43335">
    <property type="entry name" value="ABC TRANSPORTER, ATP-BINDING PROTEIN"/>
    <property type="match status" value="1"/>
</dbReference>
<proteinExistence type="inferred from homology"/>
<accession>A0A1Z5HN81</accession>
<evidence type="ECO:0000259" key="5">
    <source>
        <dbReference type="PROSITE" id="PS50893"/>
    </source>
</evidence>
<reference evidence="7" key="1">
    <citation type="journal article" date="2017" name="Appl. Environ. Microbiol.">
        <title>Genomic analysis of Calderihabitans maritimus KKC1, a thermophilic hydrogenogenic carboxydotrophic bacterium isolated from marine sediment.</title>
        <authorList>
            <person name="Omae K."/>
            <person name="Yoneda Y."/>
            <person name="Fukuyama Y."/>
            <person name="Yoshida T."/>
            <person name="Sako Y."/>
        </authorList>
    </citation>
    <scope>NUCLEOTIDE SEQUENCE [LARGE SCALE GENOMIC DNA]</scope>
    <source>
        <strain evidence="7">KKC1</strain>
    </source>
</reference>
<dbReference type="GO" id="GO:0005524">
    <property type="term" value="F:ATP binding"/>
    <property type="evidence" value="ECO:0007669"/>
    <property type="project" value="UniProtKB-KW"/>
</dbReference>
<evidence type="ECO:0000256" key="3">
    <source>
        <dbReference type="ARBA" id="ARBA00022741"/>
    </source>
</evidence>
<dbReference type="Pfam" id="PF00005">
    <property type="entry name" value="ABC_tran"/>
    <property type="match status" value="1"/>
</dbReference>
<dbReference type="AlphaFoldDB" id="A0A1Z5HN81"/>
<dbReference type="GO" id="GO:0016887">
    <property type="term" value="F:ATP hydrolysis activity"/>
    <property type="evidence" value="ECO:0007669"/>
    <property type="project" value="InterPro"/>
</dbReference>
<dbReference type="OrthoDB" id="9775135at2"/>
<gene>
    <name evidence="6" type="ORF">KKC1_01410</name>
</gene>
<keyword evidence="4" id="KW-0067">ATP-binding</keyword>
<protein>
    <submittedName>
        <fullName evidence="6">ABC transporter-like protein</fullName>
    </submittedName>
</protein>
<dbReference type="CDD" id="cd03230">
    <property type="entry name" value="ABC_DR_subfamily_A"/>
    <property type="match status" value="1"/>
</dbReference>
<dbReference type="Proteomes" id="UP000197032">
    <property type="component" value="Unassembled WGS sequence"/>
</dbReference>
<evidence type="ECO:0000256" key="4">
    <source>
        <dbReference type="ARBA" id="ARBA00022840"/>
    </source>
</evidence>
<comment type="similarity">
    <text evidence="1">Belongs to the ABC transporter superfamily.</text>
</comment>
<dbReference type="PROSITE" id="PS50893">
    <property type="entry name" value="ABC_TRANSPORTER_2"/>
    <property type="match status" value="1"/>
</dbReference>
<dbReference type="EMBL" id="BDGJ01000002">
    <property type="protein sequence ID" value="GAW90979.1"/>
    <property type="molecule type" value="Genomic_DNA"/>
</dbReference>
<keyword evidence="3" id="KW-0547">Nucleotide-binding</keyword>
<feature type="domain" description="ABC transporter" evidence="5">
    <location>
        <begin position="2"/>
        <end position="231"/>
    </location>
</feature>
<evidence type="ECO:0000313" key="6">
    <source>
        <dbReference type="EMBL" id="GAW90979.1"/>
    </source>
</evidence>
<dbReference type="PANTHER" id="PTHR43335:SF4">
    <property type="entry name" value="ABC TRANSPORTER, ATP-BINDING PROTEIN"/>
    <property type="match status" value="1"/>
</dbReference>
<evidence type="ECO:0000256" key="1">
    <source>
        <dbReference type="ARBA" id="ARBA00005417"/>
    </source>
</evidence>
<name>A0A1Z5HN81_9FIRM</name>
<organism evidence="6 7">
    <name type="scientific">Calderihabitans maritimus</name>
    <dbReference type="NCBI Taxonomy" id="1246530"/>
    <lineage>
        <taxon>Bacteria</taxon>
        <taxon>Bacillati</taxon>
        <taxon>Bacillota</taxon>
        <taxon>Clostridia</taxon>
        <taxon>Neomoorellales</taxon>
        <taxon>Calderihabitantaceae</taxon>
        <taxon>Calderihabitans</taxon>
    </lineage>
</organism>